<dbReference type="InterPro" id="IPR029058">
    <property type="entry name" value="AB_hydrolase_fold"/>
</dbReference>
<sequence>MDFSQYGGASDEWRAAEATMTFSSASEGFSPTELRDRMNANREKASAEAMTRLAPLVRTADHSIPSRDGTSTIPARSYRPVSAPESEILPVFLFFHGGGFLMGTLGTEDATCSAIAAAAGVVVLHVCYRHTPDVAYPVPWDDSEDGFIWLHANTALLGVDPQRVIVGGISAGAQLTASLVLRKNMGEPRLRDLPAIAGQTLFIPCLAHIDAYGPQLAKMRDPSISSYKENADAPMLNVKTVRLFTGLLGVENPDPKDLRLSPGNASVEDVKGLPPATFGIAGLDPLRDEGLLYSQLLAEAGVPTDTYLFEGVPHAFRRFPELSQAKRWDAAMIGSVKWALSKPAAGAFEVKTTGP</sequence>
<evidence type="ECO:0000313" key="4">
    <source>
        <dbReference type="Proteomes" id="UP000813385"/>
    </source>
</evidence>
<proteinExistence type="predicted"/>
<reference evidence="3" key="1">
    <citation type="journal article" date="2021" name="Nat. Commun.">
        <title>Genetic determinants of endophytism in the Arabidopsis root mycobiome.</title>
        <authorList>
            <person name="Mesny F."/>
            <person name="Miyauchi S."/>
            <person name="Thiergart T."/>
            <person name="Pickel B."/>
            <person name="Atanasova L."/>
            <person name="Karlsson M."/>
            <person name="Huettel B."/>
            <person name="Barry K.W."/>
            <person name="Haridas S."/>
            <person name="Chen C."/>
            <person name="Bauer D."/>
            <person name="Andreopoulos W."/>
            <person name="Pangilinan J."/>
            <person name="LaButti K."/>
            <person name="Riley R."/>
            <person name="Lipzen A."/>
            <person name="Clum A."/>
            <person name="Drula E."/>
            <person name="Henrissat B."/>
            <person name="Kohler A."/>
            <person name="Grigoriev I.V."/>
            <person name="Martin F.M."/>
            <person name="Hacquard S."/>
        </authorList>
    </citation>
    <scope>NUCLEOTIDE SEQUENCE</scope>
    <source>
        <strain evidence="3">MPI-CAGE-AT-0016</strain>
    </source>
</reference>
<dbReference type="GO" id="GO:0016787">
    <property type="term" value="F:hydrolase activity"/>
    <property type="evidence" value="ECO:0007669"/>
    <property type="project" value="UniProtKB-KW"/>
</dbReference>
<dbReference type="EMBL" id="JAGPXD010000003">
    <property type="protein sequence ID" value="KAH7361530.1"/>
    <property type="molecule type" value="Genomic_DNA"/>
</dbReference>
<dbReference type="InterPro" id="IPR013094">
    <property type="entry name" value="AB_hydrolase_3"/>
</dbReference>
<dbReference type="Pfam" id="PF07859">
    <property type="entry name" value="Abhydrolase_3"/>
    <property type="match status" value="1"/>
</dbReference>
<dbReference type="AlphaFoldDB" id="A0A8K0X498"/>
<evidence type="ECO:0000256" key="1">
    <source>
        <dbReference type="ARBA" id="ARBA00022801"/>
    </source>
</evidence>
<keyword evidence="4" id="KW-1185">Reference proteome</keyword>
<feature type="domain" description="Alpha/beta hydrolase fold-3" evidence="2">
    <location>
        <begin position="93"/>
        <end position="316"/>
    </location>
</feature>
<name>A0A8K0X498_9PEZI</name>
<dbReference type="Gene3D" id="3.40.50.1820">
    <property type="entry name" value="alpha/beta hydrolase"/>
    <property type="match status" value="1"/>
</dbReference>
<dbReference type="PANTHER" id="PTHR48081">
    <property type="entry name" value="AB HYDROLASE SUPERFAMILY PROTEIN C4A8.06C"/>
    <property type="match status" value="1"/>
</dbReference>
<accession>A0A8K0X498</accession>
<dbReference type="PANTHER" id="PTHR48081:SF8">
    <property type="entry name" value="ALPHA_BETA HYDROLASE FOLD-3 DOMAIN-CONTAINING PROTEIN-RELATED"/>
    <property type="match status" value="1"/>
</dbReference>
<dbReference type="OrthoDB" id="408631at2759"/>
<dbReference type="InterPro" id="IPR050300">
    <property type="entry name" value="GDXG_lipolytic_enzyme"/>
</dbReference>
<protein>
    <submittedName>
        <fullName evidence="3">Lipase</fullName>
    </submittedName>
</protein>
<organism evidence="3 4">
    <name type="scientific">Plectosphaerella cucumerina</name>
    <dbReference type="NCBI Taxonomy" id="40658"/>
    <lineage>
        <taxon>Eukaryota</taxon>
        <taxon>Fungi</taxon>
        <taxon>Dikarya</taxon>
        <taxon>Ascomycota</taxon>
        <taxon>Pezizomycotina</taxon>
        <taxon>Sordariomycetes</taxon>
        <taxon>Hypocreomycetidae</taxon>
        <taxon>Glomerellales</taxon>
        <taxon>Plectosphaerellaceae</taxon>
        <taxon>Plectosphaerella</taxon>
    </lineage>
</organism>
<evidence type="ECO:0000259" key="2">
    <source>
        <dbReference type="Pfam" id="PF07859"/>
    </source>
</evidence>
<dbReference type="SUPFAM" id="SSF53474">
    <property type="entry name" value="alpha/beta-Hydrolases"/>
    <property type="match status" value="1"/>
</dbReference>
<evidence type="ECO:0000313" key="3">
    <source>
        <dbReference type="EMBL" id="KAH7361530.1"/>
    </source>
</evidence>
<comment type="caution">
    <text evidence="3">The sequence shown here is derived from an EMBL/GenBank/DDBJ whole genome shotgun (WGS) entry which is preliminary data.</text>
</comment>
<dbReference type="Proteomes" id="UP000813385">
    <property type="component" value="Unassembled WGS sequence"/>
</dbReference>
<keyword evidence="1" id="KW-0378">Hydrolase</keyword>
<gene>
    <name evidence="3" type="ORF">B0T11DRAFT_279125</name>
</gene>